<dbReference type="GO" id="GO:0030488">
    <property type="term" value="P:tRNA methylation"/>
    <property type="evidence" value="ECO:0007669"/>
    <property type="project" value="TreeGrafter"/>
</dbReference>
<dbReference type="InterPro" id="IPR029063">
    <property type="entry name" value="SAM-dependent_MTases_sf"/>
</dbReference>
<evidence type="ECO:0000313" key="4">
    <source>
        <dbReference type="EnsemblMetazoa" id="CLYHEMP002985.2"/>
    </source>
</evidence>
<dbReference type="RefSeq" id="XP_066923348.1">
    <property type="nucleotide sequence ID" value="XM_067067247.1"/>
</dbReference>
<reference evidence="4" key="1">
    <citation type="submission" date="2021-01" db="UniProtKB">
        <authorList>
            <consortium name="EnsemblMetazoa"/>
        </authorList>
    </citation>
    <scope>IDENTIFICATION</scope>
</reference>
<dbReference type="Proteomes" id="UP000594262">
    <property type="component" value="Unplaced"/>
</dbReference>
<dbReference type="SUPFAM" id="SSF53335">
    <property type="entry name" value="S-adenosyl-L-methionine-dependent methyltransferases"/>
    <property type="match status" value="1"/>
</dbReference>
<evidence type="ECO:0000256" key="2">
    <source>
        <dbReference type="ARBA" id="ARBA00022679"/>
    </source>
</evidence>
<sequence length="294" mass="33737">MVDMCKTKVHDFEKKYVHDVYDRLSVEESSIDKSKCNLQTRRGKCWRRVIRFLQSFPMDSLIGDIGFGDGRFLDESQANIFGIERCIHLCEEAKKSNDNIETIGSDVTQLPFRSNLFDGLICVAVLHHLATKRRRINAFKELGRVMRVGGQLLFTVCAMGDYQDQYGGCDVLIPTSRVHQEDCTKETNKNNTSPNTDAILKKNTPIGSLISETKEKLCSNIFPEIQSWLKNRGKDKITHNLGINRKTDIEEEQKYYHIFTQKEITDILESVGNLEVTETQHYKGSWVYIVTKTS</sequence>
<evidence type="ECO:0000313" key="5">
    <source>
        <dbReference type="Proteomes" id="UP000594262"/>
    </source>
</evidence>
<keyword evidence="2" id="KW-0808">Transferase</keyword>
<keyword evidence="5" id="KW-1185">Reference proteome</keyword>
<dbReference type="OrthoDB" id="271595at2759"/>
<dbReference type="GO" id="GO:0005737">
    <property type="term" value="C:cytoplasm"/>
    <property type="evidence" value="ECO:0007669"/>
    <property type="project" value="TreeGrafter"/>
</dbReference>
<dbReference type="EnsemblMetazoa" id="CLYHEMT002985.1">
    <property type="protein sequence ID" value="CLYHEMP002985.1"/>
    <property type="gene ID" value="CLYHEMG002985"/>
</dbReference>
<dbReference type="GO" id="GO:0005634">
    <property type="term" value="C:nucleus"/>
    <property type="evidence" value="ECO:0007669"/>
    <property type="project" value="TreeGrafter"/>
</dbReference>
<protein>
    <recommendedName>
        <fullName evidence="3">Methyltransferase type 11 domain-containing protein</fullName>
    </recommendedName>
</protein>
<evidence type="ECO:0000256" key="1">
    <source>
        <dbReference type="ARBA" id="ARBA00022603"/>
    </source>
</evidence>
<dbReference type="Gene3D" id="3.40.50.150">
    <property type="entry name" value="Vaccinia Virus protein VP39"/>
    <property type="match status" value="1"/>
</dbReference>
<dbReference type="AlphaFoldDB" id="A0A7M5V3V6"/>
<dbReference type="Pfam" id="PF08241">
    <property type="entry name" value="Methyltransf_11"/>
    <property type="match status" value="1"/>
</dbReference>
<dbReference type="EnsemblMetazoa" id="CLYHEMT002985.2">
    <property type="protein sequence ID" value="CLYHEMP002985.2"/>
    <property type="gene ID" value="CLYHEMG002985"/>
</dbReference>
<feature type="domain" description="Methyltransferase type 11" evidence="3">
    <location>
        <begin position="64"/>
        <end position="154"/>
    </location>
</feature>
<keyword evidence="1" id="KW-0489">Methyltransferase</keyword>
<evidence type="ECO:0000259" key="3">
    <source>
        <dbReference type="Pfam" id="PF08241"/>
    </source>
</evidence>
<dbReference type="InterPro" id="IPR013216">
    <property type="entry name" value="Methyltransf_11"/>
</dbReference>
<dbReference type="GeneID" id="136810675"/>
<name>A0A7M5V3V6_9CNID</name>
<accession>A0A7M5V3V6</accession>
<dbReference type="InterPro" id="IPR051422">
    <property type="entry name" value="AlkB_tRNA_MeTrf/Diox"/>
</dbReference>
<dbReference type="RefSeq" id="XP_066923349.1">
    <property type="nucleotide sequence ID" value="XM_067067248.1"/>
</dbReference>
<dbReference type="PANTHER" id="PTHR13069">
    <property type="entry name" value="ALKYLATED DNA REPAIR PROTEIN ALKB HOMOLOG 8"/>
    <property type="match status" value="1"/>
</dbReference>
<dbReference type="GO" id="GO:0106335">
    <property type="term" value="F:tRNA (5-carboxymethyluridine(34)-5-O)-methyltransferase activity"/>
    <property type="evidence" value="ECO:0007669"/>
    <property type="project" value="TreeGrafter"/>
</dbReference>
<dbReference type="GO" id="GO:0008757">
    <property type="term" value="F:S-adenosylmethionine-dependent methyltransferase activity"/>
    <property type="evidence" value="ECO:0007669"/>
    <property type="project" value="InterPro"/>
</dbReference>
<organism evidence="4 5">
    <name type="scientific">Clytia hemisphaerica</name>
    <dbReference type="NCBI Taxonomy" id="252671"/>
    <lineage>
        <taxon>Eukaryota</taxon>
        <taxon>Metazoa</taxon>
        <taxon>Cnidaria</taxon>
        <taxon>Hydrozoa</taxon>
        <taxon>Hydroidolina</taxon>
        <taxon>Leptothecata</taxon>
        <taxon>Obeliida</taxon>
        <taxon>Clytiidae</taxon>
        <taxon>Clytia</taxon>
    </lineage>
</organism>
<dbReference type="GO" id="GO:0002098">
    <property type="term" value="P:tRNA wobble uridine modification"/>
    <property type="evidence" value="ECO:0007669"/>
    <property type="project" value="TreeGrafter"/>
</dbReference>
<proteinExistence type="predicted"/>
<dbReference type="CDD" id="cd02440">
    <property type="entry name" value="AdoMet_MTases"/>
    <property type="match status" value="1"/>
</dbReference>
<dbReference type="PANTHER" id="PTHR13069:SF37">
    <property type="entry name" value="FIRE DANCER"/>
    <property type="match status" value="1"/>
</dbReference>
<dbReference type="GO" id="GO:0000049">
    <property type="term" value="F:tRNA binding"/>
    <property type="evidence" value="ECO:0007669"/>
    <property type="project" value="TreeGrafter"/>
</dbReference>